<organism evidence="2">
    <name type="scientific">Myoviridae sp. ctoNH1</name>
    <dbReference type="NCBI Taxonomy" id="2826695"/>
    <lineage>
        <taxon>Viruses</taxon>
        <taxon>Duplodnaviria</taxon>
        <taxon>Heunggongvirae</taxon>
        <taxon>Uroviricota</taxon>
        <taxon>Caudoviricetes</taxon>
    </lineage>
</organism>
<feature type="compositionally biased region" description="Basic and acidic residues" evidence="1">
    <location>
        <begin position="82"/>
        <end position="97"/>
    </location>
</feature>
<reference evidence="2" key="1">
    <citation type="journal article" date="2021" name="Proc. Natl. Acad. Sci. U.S.A.">
        <title>A Catalog of Tens of Thousands of Viruses from Human Metagenomes Reveals Hidden Associations with Chronic Diseases.</title>
        <authorList>
            <person name="Tisza M.J."/>
            <person name="Buck C.B."/>
        </authorList>
    </citation>
    <scope>NUCLEOTIDE SEQUENCE</scope>
    <source>
        <strain evidence="2">CtoNH1</strain>
    </source>
</reference>
<name>A0A8S5QRX6_9CAUD</name>
<evidence type="ECO:0000256" key="1">
    <source>
        <dbReference type="SAM" id="MobiDB-lite"/>
    </source>
</evidence>
<feature type="region of interest" description="Disordered" evidence="1">
    <location>
        <begin position="82"/>
        <end position="121"/>
    </location>
</feature>
<accession>A0A8S5QRX6</accession>
<dbReference type="EMBL" id="BK015718">
    <property type="protein sequence ID" value="DAE21832.1"/>
    <property type="molecule type" value="Genomic_DNA"/>
</dbReference>
<sequence length="121" mass="14053">MINKRGLTPLEFNELDPDLFEMLMVYDTYIEPSGSHLDMLFHAHSCYNTTFNNPNLTNEARKSIKVKDFDFLDILSEGNLTTKEKAEKRDREAKEAQTRNIKAMGEQIKKRIEGKKKNGKQ</sequence>
<feature type="compositionally biased region" description="Basic residues" evidence="1">
    <location>
        <begin position="112"/>
        <end position="121"/>
    </location>
</feature>
<protein>
    <submittedName>
        <fullName evidence="2">Uncharacterized protein</fullName>
    </submittedName>
</protein>
<proteinExistence type="predicted"/>
<evidence type="ECO:0000313" key="2">
    <source>
        <dbReference type="EMBL" id="DAE21832.1"/>
    </source>
</evidence>